<accession>A0A9D4KS76</accession>
<keyword evidence="2" id="KW-0732">Signal</keyword>
<comment type="caution">
    <text evidence="4">The sequence shown here is derived from an EMBL/GenBank/DDBJ whole genome shotgun (WGS) entry which is preliminary data.</text>
</comment>
<dbReference type="Pfam" id="PF00059">
    <property type="entry name" value="Lectin_C"/>
    <property type="match status" value="1"/>
</dbReference>
<dbReference type="Proteomes" id="UP000828390">
    <property type="component" value="Unassembled WGS sequence"/>
</dbReference>
<dbReference type="InterPro" id="IPR016186">
    <property type="entry name" value="C-type_lectin-like/link_sf"/>
</dbReference>
<dbReference type="PANTHER" id="PTHR22803">
    <property type="entry name" value="MANNOSE, PHOSPHOLIPASE, LECTIN RECEPTOR RELATED"/>
    <property type="match status" value="1"/>
</dbReference>
<organism evidence="4 5">
    <name type="scientific">Dreissena polymorpha</name>
    <name type="common">Zebra mussel</name>
    <name type="synonym">Mytilus polymorpha</name>
    <dbReference type="NCBI Taxonomy" id="45954"/>
    <lineage>
        <taxon>Eukaryota</taxon>
        <taxon>Metazoa</taxon>
        <taxon>Spiralia</taxon>
        <taxon>Lophotrochozoa</taxon>
        <taxon>Mollusca</taxon>
        <taxon>Bivalvia</taxon>
        <taxon>Autobranchia</taxon>
        <taxon>Heteroconchia</taxon>
        <taxon>Euheterodonta</taxon>
        <taxon>Imparidentia</taxon>
        <taxon>Neoheterodontei</taxon>
        <taxon>Myida</taxon>
        <taxon>Dreissenoidea</taxon>
        <taxon>Dreissenidae</taxon>
        <taxon>Dreissena</taxon>
    </lineage>
</organism>
<feature type="domain" description="C-type lectin" evidence="3">
    <location>
        <begin position="36"/>
        <end position="153"/>
    </location>
</feature>
<dbReference type="Gene3D" id="3.10.100.10">
    <property type="entry name" value="Mannose-Binding Protein A, subunit A"/>
    <property type="match status" value="1"/>
</dbReference>
<protein>
    <recommendedName>
        <fullName evidence="3">C-type lectin domain-containing protein</fullName>
    </recommendedName>
</protein>
<name>A0A9D4KS76_DREPO</name>
<evidence type="ECO:0000313" key="4">
    <source>
        <dbReference type="EMBL" id="KAH3844855.1"/>
    </source>
</evidence>
<keyword evidence="1" id="KW-1015">Disulfide bond</keyword>
<dbReference type="InterPro" id="IPR018378">
    <property type="entry name" value="C-type_lectin_CS"/>
</dbReference>
<evidence type="ECO:0000259" key="3">
    <source>
        <dbReference type="PROSITE" id="PS50041"/>
    </source>
</evidence>
<gene>
    <name evidence="4" type="ORF">DPMN_087121</name>
</gene>
<dbReference type="PROSITE" id="PS50041">
    <property type="entry name" value="C_TYPE_LECTIN_2"/>
    <property type="match status" value="1"/>
</dbReference>
<feature type="chain" id="PRO_5038472926" description="C-type lectin domain-containing protein" evidence="2">
    <location>
        <begin position="26"/>
        <end position="160"/>
    </location>
</feature>
<dbReference type="AlphaFoldDB" id="A0A9D4KS76"/>
<evidence type="ECO:0000313" key="5">
    <source>
        <dbReference type="Proteomes" id="UP000828390"/>
    </source>
</evidence>
<dbReference type="PROSITE" id="PS51257">
    <property type="entry name" value="PROKAR_LIPOPROTEIN"/>
    <property type="match status" value="1"/>
</dbReference>
<reference evidence="4" key="1">
    <citation type="journal article" date="2019" name="bioRxiv">
        <title>The Genome of the Zebra Mussel, Dreissena polymorpha: A Resource for Invasive Species Research.</title>
        <authorList>
            <person name="McCartney M.A."/>
            <person name="Auch B."/>
            <person name="Kono T."/>
            <person name="Mallez S."/>
            <person name="Zhang Y."/>
            <person name="Obille A."/>
            <person name="Becker A."/>
            <person name="Abrahante J.E."/>
            <person name="Garbe J."/>
            <person name="Badalamenti J.P."/>
            <person name="Herman A."/>
            <person name="Mangelson H."/>
            <person name="Liachko I."/>
            <person name="Sullivan S."/>
            <person name="Sone E.D."/>
            <person name="Koren S."/>
            <person name="Silverstein K.A.T."/>
            <person name="Beckman K.B."/>
            <person name="Gohl D.M."/>
        </authorList>
    </citation>
    <scope>NUCLEOTIDE SEQUENCE</scope>
    <source>
        <strain evidence="4">Duluth1</strain>
        <tissue evidence="4">Whole animal</tissue>
    </source>
</reference>
<dbReference type="InterPro" id="IPR016187">
    <property type="entry name" value="CTDL_fold"/>
</dbReference>
<dbReference type="SUPFAM" id="SSF56436">
    <property type="entry name" value="C-type lectin-like"/>
    <property type="match status" value="1"/>
</dbReference>
<dbReference type="InterPro" id="IPR050111">
    <property type="entry name" value="C-type_lectin/snaclec_domain"/>
</dbReference>
<dbReference type="PROSITE" id="PS00615">
    <property type="entry name" value="C_TYPE_LECTIN_1"/>
    <property type="match status" value="1"/>
</dbReference>
<proteinExistence type="predicted"/>
<dbReference type="InterPro" id="IPR001304">
    <property type="entry name" value="C-type_lectin-like"/>
</dbReference>
<reference evidence="4" key="2">
    <citation type="submission" date="2020-11" db="EMBL/GenBank/DDBJ databases">
        <authorList>
            <person name="McCartney M.A."/>
            <person name="Auch B."/>
            <person name="Kono T."/>
            <person name="Mallez S."/>
            <person name="Becker A."/>
            <person name="Gohl D.M."/>
            <person name="Silverstein K.A.T."/>
            <person name="Koren S."/>
            <person name="Bechman K.B."/>
            <person name="Herman A."/>
            <person name="Abrahante J.E."/>
            <person name="Garbe J."/>
        </authorList>
    </citation>
    <scope>NUCLEOTIDE SEQUENCE</scope>
    <source>
        <strain evidence="4">Duluth1</strain>
        <tissue evidence="4">Whole animal</tissue>
    </source>
</reference>
<evidence type="ECO:0000256" key="1">
    <source>
        <dbReference type="ARBA" id="ARBA00023157"/>
    </source>
</evidence>
<dbReference type="SMART" id="SM00034">
    <property type="entry name" value="CLECT"/>
    <property type="match status" value="1"/>
</dbReference>
<feature type="signal peptide" evidence="2">
    <location>
        <begin position="1"/>
        <end position="25"/>
    </location>
</feature>
<dbReference type="EMBL" id="JAIWYP010000003">
    <property type="protein sequence ID" value="KAH3844855.1"/>
    <property type="molecule type" value="Genomic_DNA"/>
</dbReference>
<evidence type="ECO:0000256" key="2">
    <source>
        <dbReference type="SAM" id="SignalP"/>
    </source>
</evidence>
<sequence>MLTRKALGLLFLAAACFSTIHIARSATRCNHGWIPHGQSCYLISHDQEQWNNAESICELFGGYLAEIQNAAEYNFIQSQVNTTQKNFWVGGSDIENEGTWIWMASMTPLSYAKWEAGEPNSDHNSDENCIDIRPGKLGWNDERCYLVQNYICEGEGVERL</sequence>
<dbReference type="OrthoDB" id="6126523at2759"/>
<keyword evidence="5" id="KW-1185">Reference proteome</keyword>